<dbReference type="Proteomes" id="UP000218731">
    <property type="component" value="Plasmid pKF715C"/>
</dbReference>
<reference evidence="1 2" key="1">
    <citation type="submission" date="2015-11" db="EMBL/GenBank/DDBJ databases">
        <title>Complete genome sequencing of a biphenyl-degrading bacterium, Pseudomonas putida KF715 (=NBRC110667).</title>
        <authorList>
            <person name="Suenaga H."/>
            <person name="Fujihara N."/>
            <person name="Watanabe T."/>
            <person name="Hirose J."/>
            <person name="Kimura N."/>
            <person name="Yamazoe A."/>
            <person name="Hosoyama A."/>
            <person name="Shimodaira J."/>
            <person name="Furukawa K."/>
        </authorList>
    </citation>
    <scope>NUCLEOTIDE SEQUENCE [LARGE SCALE GENOMIC DNA]</scope>
    <source>
        <strain evidence="1 2">KF715</strain>
        <plasmid evidence="2">Plasmid pkf715c dna</plasmid>
    </source>
</reference>
<keyword evidence="1" id="KW-0614">Plasmid</keyword>
<protein>
    <recommendedName>
        <fullName evidence="3">Morphogenetic protein</fullName>
    </recommendedName>
</protein>
<organism evidence="1 2">
    <name type="scientific">Pseudomonas putida</name>
    <name type="common">Arthrobacter siderocapsulatus</name>
    <dbReference type="NCBI Taxonomy" id="303"/>
    <lineage>
        <taxon>Bacteria</taxon>
        <taxon>Pseudomonadati</taxon>
        <taxon>Pseudomonadota</taxon>
        <taxon>Gammaproteobacteria</taxon>
        <taxon>Pseudomonadales</taxon>
        <taxon>Pseudomonadaceae</taxon>
        <taxon>Pseudomonas</taxon>
    </lineage>
</organism>
<evidence type="ECO:0008006" key="3">
    <source>
        <dbReference type="Google" id="ProtNLM"/>
    </source>
</evidence>
<geneLocation type="plasmid" evidence="2">
    <name>pkf715c dna</name>
</geneLocation>
<proteinExistence type="predicted"/>
<dbReference type="EMBL" id="AP015032">
    <property type="protein sequence ID" value="BAW27544.1"/>
    <property type="molecule type" value="Genomic_DNA"/>
</dbReference>
<evidence type="ECO:0000313" key="2">
    <source>
        <dbReference type="Proteomes" id="UP000218731"/>
    </source>
</evidence>
<name>A0A1L7NQ24_PSEPU</name>
<dbReference type="AlphaFoldDB" id="A0A1L7NQ24"/>
<accession>A0A1L7NQ24</accession>
<sequence length="219" mass="24797">MKELSLRPVVMSAAMATATQEGRKTTFRVPVLPQPINGLVTMENGAGRGHPNTWYVNDPQGCYPVAGQQPPVWECPFGVPGDRLFVQEPWNKHGGALTYLADGDWIAEYFKAAVPPCMCRPQWEDADAMPLEHARLILEIVSVQAKRLQAIDAEQAKAEGMFYDARLRKYVITEGDEYKGRGTADAREAFYMLWESMRTGFMWAANPWVWVIEFKRIEL</sequence>
<evidence type="ECO:0000313" key="1">
    <source>
        <dbReference type="EMBL" id="BAW27544.1"/>
    </source>
</evidence>
<gene>
    <name evidence="1" type="ORF">KF715C_pC1110</name>
</gene>